<dbReference type="EMBL" id="MU277210">
    <property type="protein sequence ID" value="KAI0061895.1"/>
    <property type="molecule type" value="Genomic_DNA"/>
</dbReference>
<reference evidence="1" key="2">
    <citation type="journal article" date="2022" name="New Phytol.">
        <title>Evolutionary transition to the ectomycorrhizal habit in the genomes of a hyperdiverse lineage of mushroom-forming fungi.</title>
        <authorList>
            <person name="Looney B."/>
            <person name="Miyauchi S."/>
            <person name="Morin E."/>
            <person name="Drula E."/>
            <person name="Courty P.E."/>
            <person name="Kohler A."/>
            <person name="Kuo A."/>
            <person name="LaButti K."/>
            <person name="Pangilinan J."/>
            <person name="Lipzen A."/>
            <person name="Riley R."/>
            <person name="Andreopoulos W."/>
            <person name="He G."/>
            <person name="Johnson J."/>
            <person name="Nolan M."/>
            <person name="Tritt A."/>
            <person name="Barry K.W."/>
            <person name="Grigoriev I.V."/>
            <person name="Nagy L.G."/>
            <person name="Hibbett D."/>
            <person name="Henrissat B."/>
            <person name="Matheny P.B."/>
            <person name="Labbe J."/>
            <person name="Martin F.M."/>
        </authorList>
    </citation>
    <scope>NUCLEOTIDE SEQUENCE</scope>
    <source>
        <strain evidence="1">HHB10654</strain>
    </source>
</reference>
<accession>A0ACB8SZK6</accession>
<comment type="caution">
    <text evidence="1">The sequence shown here is derived from an EMBL/GenBank/DDBJ whole genome shotgun (WGS) entry which is preliminary data.</text>
</comment>
<organism evidence="1 2">
    <name type="scientific">Artomyces pyxidatus</name>
    <dbReference type="NCBI Taxonomy" id="48021"/>
    <lineage>
        <taxon>Eukaryota</taxon>
        <taxon>Fungi</taxon>
        <taxon>Dikarya</taxon>
        <taxon>Basidiomycota</taxon>
        <taxon>Agaricomycotina</taxon>
        <taxon>Agaricomycetes</taxon>
        <taxon>Russulales</taxon>
        <taxon>Auriscalpiaceae</taxon>
        <taxon>Artomyces</taxon>
    </lineage>
</organism>
<reference evidence="1" key="1">
    <citation type="submission" date="2021-03" db="EMBL/GenBank/DDBJ databases">
        <authorList>
            <consortium name="DOE Joint Genome Institute"/>
            <person name="Ahrendt S."/>
            <person name="Looney B.P."/>
            <person name="Miyauchi S."/>
            <person name="Morin E."/>
            <person name="Drula E."/>
            <person name="Courty P.E."/>
            <person name="Chicoki N."/>
            <person name="Fauchery L."/>
            <person name="Kohler A."/>
            <person name="Kuo A."/>
            <person name="Labutti K."/>
            <person name="Pangilinan J."/>
            <person name="Lipzen A."/>
            <person name="Riley R."/>
            <person name="Andreopoulos W."/>
            <person name="He G."/>
            <person name="Johnson J."/>
            <person name="Barry K.W."/>
            <person name="Grigoriev I.V."/>
            <person name="Nagy L."/>
            <person name="Hibbett D."/>
            <person name="Henrissat B."/>
            <person name="Matheny P.B."/>
            <person name="Labbe J."/>
            <person name="Martin F."/>
        </authorList>
    </citation>
    <scope>NUCLEOTIDE SEQUENCE</scope>
    <source>
        <strain evidence="1">HHB10654</strain>
    </source>
</reference>
<keyword evidence="2" id="KW-1185">Reference proteome</keyword>
<dbReference type="Proteomes" id="UP000814140">
    <property type="component" value="Unassembled WGS sequence"/>
</dbReference>
<evidence type="ECO:0000313" key="1">
    <source>
        <dbReference type="EMBL" id="KAI0061895.1"/>
    </source>
</evidence>
<gene>
    <name evidence="1" type="ORF">BV25DRAFT_1991891</name>
</gene>
<name>A0ACB8SZK6_9AGAM</name>
<evidence type="ECO:0000313" key="2">
    <source>
        <dbReference type="Proteomes" id="UP000814140"/>
    </source>
</evidence>
<protein>
    <submittedName>
        <fullName evidence="1">Uncharacterized protein</fullName>
    </submittedName>
</protein>
<sequence>MRKASFAMSNTHADAFATLTTQEPYDFGAPFNDDDADIILRSSDLADFHVHKIFLSKASPIFRSLLSSSAMSNSMDTSWKVGLTIAHREGILVVCCPESRNTLRIILAVVYGIPIPSTEFPEQTFVVLAAAQNYKMHATLALLRGLVKQNGGDRLLSENPFAAYCLAWRYRLKEEAVAAARATLDRPMSIESLGEDLCLATGPALYELVQCRERIVEAFRCGIQQLLQPVTVQPRSLMARMPSDVTRQLCSAPTQSGLPQWLSTFLSTKANKVSEVNQMQFHVAFLEHQRSGCQGCCDMSPGTTHRIWMTIEEGLADSLQEVQIQLEFVDAEFNPDIDLDPPAAFPRDFGEPFNEDTADIILRSCDLVDFRVHKAYLASASSIFRDMFKLPRNALSEQFAVVVGAMDDEKDGIAVVCVAETSGILHGLLSIILPVPISLPTSFENAAALFAAAHKYDMSRVHHLLWSWMHTVDNLVDTTNPFRAYALASRYMSDKDVLQAALKTLEDPMTFSHYGADICLVSGSTLYKLLQYRMRCRKVAHACIMLAVDGHSPSVKTWQNTTRKSKSKHPTERFTCRSGYMDNKSPKWWNEYVRGVAKRVESGALHPSGKSIARASSFRVAVEEHVRPYQDPTSCVSCMATYTLGGDAFCAMLEAEIHSAILKVSFEV</sequence>
<proteinExistence type="predicted"/>